<dbReference type="EMBL" id="QKNX01000001">
    <property type="protein sequence ID" value="TKR27996.1"/>
    <property type="molecule type" value="Genomic_DNA"/>
</dbReference>
<dbReference type="InterPro" id="IPR003593">
    <property type="entry name" value="AAA+_ATPase"/>
</dbReference>
<evidence type="ECO:0000313" key="5">
    <source>
        <dbReference type="Proteomes" id="UP000308037"/>
    </source>
</evidence>
<evidence type="ECO:0000313" key="4">
    <source>
        <dbReference type="EMBL" id="TKR27996.1"/>
    </source>
</evidence>
<dbReference type="CDD" id="cd19481">
    <property type="entry name" value="RecA-like_protease"/>
    <property type="match status" value="1"/>
</dbReference>
<dbReference type="SUPFAM" id="SSF52540">
    <property type="entry name" value="P-loop containing nucleoside triphosphate hydrolases"/>
    <property type="match status" value="1"/>
</dbReference>
<dbReference type="Gene3D" id="1.10.8.60">
    <property type="match status" value="1"/>
</dbReference>
<organism evidence="4 5">
    <name type="scientific">Natronomonas salsuginis</name>
    <dbReference type="NCBI Taxonomy" id="2217661"/>
    <lineage>
        <taxon>Archaea</taxon>
        <taxon>Methanobacteriati</taxon>
        <taxon>Methanobacteriota</taxon>
        <taxon>Stenosarchaea group</taxon>
        <taxon>Halobacteria</taxon>
        <taxon>Halobacteriales</taxon>
        <taxon>Natronomonadaceae</taxon>
        <taxon>Natronomonas</taxon>
    </lineage>
</organism>
<dbReference type="SMART" id="SM00382">
    <property type="entry name" value="AAA"/>
    <property type="match status" value="1"/>
</dbReference>
<dbReference type="GO" id="GO:0005524">
    <property type="term" value="F:ATP binding"/>
    <property type="evidence" value="ECO:0007669"/>
    <property type="project" value="UniProtKB-KW"/>
</dbReference>
<keyword evidence="4" id="KW-0547">Nucleotide-binding</keyword>
<dbReference type="InterPro" id="IPR003959">
    <property type="entry name" value="ATPase_AAA_core"/>
</dbReference>
<feature type="compositionally biased region" description="Polar residues" evidence="1">
    <location>
        <begin position="104"/>
        <end position="119"/>
    </location>
</feature>
<dbReference type="Pfam" id="PF00004">
    <property type="entry name" value="AAA"/>
    <property type="match status" value="1"/>
</dbReference>
<dbReference type="PANTHER" id="PTHR23077">
    <property type="entry name" value="AAA-FAMILY ATPASE"/>
    <property type="match status" value="1"/>
</dbReference>
<dbReference type="InterPro" id="IPR041569">
    <property type="entry name" value="AAA_lid_3"/>
</dbReference>
<feature type="compositionally biased region" description="Basic and acidic residues" evidence="1">
    <location>
        <begin position="120"/>
        <end position="131"/>
    </location>
</feature>
<proteinExistence type="predicted"/>
<dbReference type="Pfam" id="PF17862">
    <property type="entry name" value="AAA_lid_3"/>
    <property type="match status" value="1"/>
</dbReference>
<dbReference type="GO" id="GO:0016887">
    <property type="term" value="F:ATP hydrolysis activity"/>
    <property type="evidence" value="ECO:0007669"/>
    <property type="project" value="InterPro"/>
</dbReference>
<keyword evidence="4" id="KW-0067">ATP-binding</keyword>
<dbReference type="AlphaFoldDB" id="A0A4U5JHN5"/>
<keyword evidence="2" id="KW-1133">Transmembrane helix</keyword>
<feature type="transmembrane region" description="Helical" evidence="2">
    <location>
        <begin position="12"/>
        <end position="32"/>
    </location>
</feature>
<name>A0A4U5JHN5_9EURY</name>
<gene>
    <name evidence="4" type="ORF">DM868_02635</name>
</gene>
<keyword evidence="2" id="KW-0812">Transmembrane</keyword>
<dbReference type="InterPro" id="IPR027417">
    <property type="entry name" value="P-loop_NTPase"/>
</dbReference>
<dbReference type="InterPro" id="IPR050168">
    <property type="entry name" value="AAA_ATPase_domain"/>
</dbReference>
<feature type="transmembrane region" description="Helical" evidence="2">
    <location>
        <begin position="38"/>
        <end position="56"/>
    </location>
</feature>
<reference evidence="4 5" key="1">
    <citation type="submission" date="2019-04" db="EMBL/GenBank/DDBJ databases">
        <title>Natronomonas sp. F20-122 a newhaloarchaeon isolated from a saline saltern of Isla Bacuta, Huelva, Spain.</title>
        <authorList>
            <person name="Duran-Viseras A."/>
            <person name="Sanchez-Porro C."/>
            <person name="Ventosa A."/>
        </authorList>
    </citation>
    <scope>NUCLEOTIDE SEQUENCE [LARGE SCALE GENOMIC DNA]</scope>
    <source>
        <strain evidence="4 5">F20-122</strain>
    </source>
</reference>
<keyword evidence="2" id="KW-0472">Membrane</keyword>
<evidence type="ECO:0000256" key="2">
    <source>
        <dbReference type="SAM" id="Phobius"/>
    </source>
</evidence>
<protein>
    <submittedName>
        <fullName evidence="4">ATP-binding protein</fullName>
    </submittedName>
</protein>
<evidence type="ECO:0000256" key="1">
    <source>
        <dbReference type="SAM" id="MobiDB-lite"/>
    </source>
</evidence>
<feature type="region of interest" description="Disordered" evidence="1">
    <location>
        <begin position="83"/>
        <end position="144"/>
    </location>
</feature>
<evidence type="ECO:0000259" key="3">
    <source>
        <dbReference type="SMART" id="SM00382"/>
    </source>
</evidence>
<feature type="domain" description="AAA+ ATPase" evidence="3">
    <location>
        <begin position="190"/>
        <end position="331"/>
    </location>
</feature>
<accession>A0A4U5JHN5</accession>
<keyword evidence="5" id="KW-1185">Reference proteome</keyword>
<dbReference type="Gene3D" id="3.40.50.300">
    <property type="entry name" value="P-loop containing nucleotide triphosphate hydrolases"/>
    <property type="match status" value="1"/>
</dbReference>
<dbReference type="Proteomes" id="UP000308037">
    <property type="component" value="Unassembled WGS sequence"/>
</dbReference>
<sequence>MVESGSSVRTATVVVVVSTAIAVVGTGLFGGIGSLGTGVSVIVLTAFAAPIAYAGYKISHSISVPTTTRVNDTRNMDAEVVKKRTERWSEEAAVNPAFPPGQDPPTSARGQNHSSQSEQRQTDTDPSEKGPRPAQGSRGLDTSEMEFHWRVETNVGFDDIGGMDDLKDELRAEVITPLENREKAEELGVSAPNIVFHGPPGTGKTYTAEALATELGLPFAKLSGADVTSKWINESASKVNNLFTEARRVAAKEGGAVVFIDELDSVLKDRAGSESSHEEDNKVVNEFLSHLQDTKDHNIVFIGATNRMEALDEAGTRSGRIDKKIHVGKPDAKARKAILRAQLTDRKHNLSETDIEDLAGATEGAVASDLEQIVNRAAKNVLLRGGDTIRRSDID</sequence>
<comment type="caution">
    <text evidence="4">The sequence shown here is derived from an EMBL/GenBank/DDBJ whole genome shotgun (WGS) entry which is preliminary data.</text>
</comment>